<evidence type="ECO:0000256" key="2">
    <source>
        <dbReference type="ARBA" id="ARBA00022490"/>
    </source>
</evidence>
<organism evidence="4 5">
    <name type="scientific">Artemisia annua</name>
    <name type="common">Sweet wormwood</name>
    <dbReference type="NCBI Taxonomy" id="35608"/>
    <lineage>
        <taxon>Eukaryota</taxon>
        <taxon>Viridiplantae</taxon>
        <taxon>Streptophyta</taxon>
        <taxon>Embryophyta</taxon>
        <taxon>Tracheophyta</taxon>
        <taxon>Spermatophyta</taxon>
        <taxon>Magnoliopsida</taxon>
        <taxon>eudicotyledons</taxon>
        <taxon>Gunneridae</taxon>
        <taxon>Pentapetalae</taxon>
        <taxon>asterids</taxon>
        <taxon>campanulids</taxon>
        <taxon>Asterales</taxon>
        <taxon>Asteraceae</taxon>
        <taxon>Asteroideae</taxon>
        <taxon>Anthemideae</taxon>
        <taxon>Artemisiinae</taxon>
        <taxon>Artemisia</taxon>
    </lineage>
</organism>
<dbReference type="Proteomes" id="UP000245207">
    <property type="component" value="Unassembled WGS sequence"/>
</dbReference>
<gene>
    <name evidence="4" type="ORF">CTI12_AA408540</name>
</gene>
<protein>
    <submittedName>
        <fullName evidence="4">Tubulin folding cofactor B</fullName>
    </submittedName>
</protein>
<evidence type="ECO:0000259" key="3">
    <source>
        <dbReference type="PROSITE" id="PS50245"/>
    </source>
</evidence>
<keyword evidence="2" id="KW-0963">Cytoplasm</keyword>
<dbReference type="PROSITE" id="PS50245">
    <property type="entry name" value="CAP_GLY_2"/>
    <property type="match status" value="1"/>
</dbReference>
<accession>A0A2U1M7W5</accession>
<dbReference type="PANTHER" id="PTHR18916">
    <property type="entry name" value="DYNACTIN 1-RELATED MICROTUBULE-BINDING"/>
    <property type="match status" value="1"/>
</dbReference>
<keyword evidence="5" id="KW-1185">Reference proteome</keyword>
<sequence length="103" mass="11473">MDEDHMENICANIKVGDRCQVEPGQRGVVKFVGRAEALGAGFWVGIQYDEPLGKHGLVKGTRFFECPPLHGAMVRQDKVKVEAHHDLLKFFLQAHKSFLGGDI</sequence>
<proteinExistence type="predicted"/>
<dbReference type="GO" id="GO:0031122">
    <property type="term" value="P:cytoplasmic microtubule organization"/>
    <property type="evidence" value="ECO:0007669"/>
    <property type="project" value="TreeGrafter"/>
</dbReference>
<dbReference type="EMBL" id="PKPP01006199">
    <property type="protein sequence ID" value="PWA57326.1"/>
    <property type="molecule type" value="Genomic_DNA"/>
</dbReference>
<reference evidence="4 5" key="1">
    <citation type="journal article" date="2018" name="Mol. Plant">
        <title>The genome of Artemisia annua provides insight into the evolution of Asteraceae family and artemisinin biosynthesis.</title>
        <authorList>
            <person name="Shen Q."/>
            <person name="Zhang L."/>
            <person name="Liao Z."/>
            <person name="Wang S."/>
            <person name="Yan T."/>
            <person name="Shi P."/>
            <person name="Liu M."/>
            <person name="Fu X."/>
            <person name="Pan Q."/>
            <person name="Wang Y."/>
            <person name="Lv Z."/>
            <person name="Lu X."/>
            <person name="Zhang F."/>
            <person name="Jiang W."/>
            <person name="Ma Y."/>
            <person name="Chen M."/>
            <person name="Hao X."/>
            <person name="Li L."/>
            <person name="Tang Y."/>
            <person name="Lv G."/>
            <person name="Zhou Y."/>
            <person name="Sun X."/>
            <person name="Brodelius P.E."/>
            <person name="Rose J.K.C."/>
            <person name="Tang K."/>
        </authorList>
    </citation>
    <scope>NUCLEOTIDE SEQUENCE [LARGE SCALE GENOMIC DNA]</scope>
    <source>
        <strain evidence="5">cv. Huhao1</strain>
        <tissue evidence="4">Leaf</tissue>
    </source>
</reference>
<evidence type="ECO:0000313" key="4">
    <source>
        <dbReference type="EMBL" id="PWA57326.1"/>
    </source>
</evidence>
<dbReference type="GO" id="GO:0005634">
    <property type="term" value="C:nucleus"/>
    <property type="evidence" value="ECO:0007669"/>
    <property type="project" value="TreeGrafter"/>
</dbReference>
<dbReference type="STRING" id="35608.A0A2U1M7W5"/>
<dbReference type="SUPFAM" id="SSF74924">
    <property type="entry name" value="Cap-Gly domain"/>
    <property type="match status" value="1"/>
</dbReference>
<dbReference type="Pfam" id="PF01302">
    <property type="entry name" value="CAP_GLY"/>
    <property type="match status" value="1"/>
</dbReference>
<dbReference type="PANTHER" id="PTHR18916:SF85">
    <property type="entry name" value="TUBULIN-FOLDING COFACTOR B"/>
    <property type="match status" value="1"/>
</dbReference>
<dbReference type="SMART" id="SM01052">
    <property type="entry name" value="CAP_GLY"/>
    <property type="match status" value="1"/>
</dbReference>
<feature type="domain" description="CAP-Gly" evidence="3">
    <location>
        <begin position="34"/>
        <end position="75"/>
    </location>
</feature>
<dbReference type="InterPro" id="IPR036859">
    <property type="entry name" value="CAP-Gly_dom_sf"/>
</dbReference>
<dbReference type="GO" id="GO:0051010">
    <property type="term" value="F:microtubule plus-end binding"/>
    <property type="evidence" value="ECO:0007669"/>
    <property type="project" value="TreeGrafter"/>
</dbReference>
<name>A0A2U1M7W5_ARTAN</name>
<dbReference type="Gene3D" id="2.30.30.190">
    <property type="entry name" value="CAP Gly-rich-like domain"/>
    <property type="match status" value="1"/>
</dbReference>
<dbReference type="OrthoDB" id="2130750at2759"/>
<dbReference type="AlphaFoldDB" id="A0A2U1M7W5"/>
<evidence type="ECO:0000256" key="1">
    <source>
        <dbReference type="ARBA" id="ARBA00004496"/>
    </source>
</evidence>
<comment type="caution">
    <text evidence="4">The sequence shown here is derived from an EMBL/GenBank/DDBJ whole genome shotgun (WGS) entry which is preliminary data.</text>
</comment>
<dbReference type="GO" id="GO:0005737">
    <property type="term" value="C:cytoplasm"/>
    <property type="evidence" value="ECO:0007669"/>
    <property type="project" value="UniProtKB-SubCell"/>
</dbReference>
<comment type="subcellular location">
    <subcellularLocation>
        <location evidence="1">Cytoplasm</location>
    </subcellularLocation>
</comment>
<dbReference type="GO" id="GO:0035371">
    <property type="term" value="C:microtubule plus-end"/>
    <property type="evidence" value="ECO:0007669"/>
    <property type="project" value="TreeGrafter"/>
</dbReference>
<dbReference type="InterPro" id="IPR000938">
    <property type="entry name" value="CAP-Gly_domain"/>
</dbReference>
<evidence type="ECO:0000313" key="5">
    <source>
        <dbReference type="Proteomes" id="UP000245207"/>
    </source>
</evidence>